<dbReference type="Gene3D" id="3.40.47.10">
    <property type="match status" value="1"/>
</dbReference>
<accession>A0AAQ0BTT9</accession>
<evidence type="ECO:0000256" key="1">
    <source>
        <dbReference type="ARBA" id="ARBA00022450"/>
    </source>
</evidence>
<dbReference type="InterPro" id="IPR014030">
    <property type="entry name" value="Ketoacyl_synth_N"/>
</dbReference>
<dbReference type="GO" id="GO:0006633">
    <property type="term" value="P:fatty acid biosynthetic process"/>
    <property type="evidence" value="ECO:0007669"/>
    <property type="project" value="InterPro"/>
</dbReference>
<dbReference type="GeneID" id="45698028"/>
<dbReference type="EMBL" id="CP065601">
    <property type="protein sequence ID" value="QPQ93488.1"/>
    <property type="molecule type" value="Genomic_DNA"/>
</dbReference>
<dbReference type="PANTHER" id="PTHR43775:SF37">
    <property type="entry name" value="SI:DKEY-61P9.11"/>
    <property type="match status" value="1"/>
</dbReference>
<dbReference type="Gene3D" id="1.10.1200.10">
    <property type="entry name" value="ACP-like"/>
    <property type="match status" value="1"/>
</dbReference>
<gene>
    <name evidence="6" type="ORF">I6H06_14720</name>
</gene>
<dbReference type="CDD" id="cd00833">
    <property type="entry name" value="PKS"/>
    <property type="match status" value="1"/>
</dbReference>
<dbReference type="SUPFAM" id="SSF47336">
    <property type="entry name" value="ACP-like"/>
    <property type="match status" value="1"/>
</dbReference>
<dbReference type="SUPFAM" id="SSF53901">
    <property type="entry name" value="Thiolase-like"/>
    <property type="match status" value="1"/>
</dbReference>
<keyword evidence="1" id="KW-0596">Phosphopantetheine</keyword>
<dbReference type="InterPro" id="IPR032821">
    <property type="entry name" value="PKS_assoc"/>
</dbReference>
<dbReference type="Pfam" id="PF16197">
    <property type="entry name" value="KAsynt_C_assoc"/>
    <property type="match status" value="1"/>
</dbReference>
<dbReference type="GO" id="GO:0005737">
    <property type="term" value="C:cytoplasm"/>
    <property type="evidence" value="ECO:0007669"/>
    <property type="project" value="TreeGrafter"/>
</dbReference>
<protein>
    <submittedName>
        <fullName evidence="6">Polyketide synthase</fullName>
    </submittedName>
</protein>
<name>A0AAQ0BTT9_BURGL</name>
<dbReference type="GO" id="GO:0071770">
    <property type="term" value="P:DIM/DIP cell wall layer assembly"/>
    <property type="evidence" value="ECO:0007669"/>
    <property type="project" value="TreeGrafter"/>
</dbReference>
<dbReference type="GO" id="GO:0031177">
    <property type="term" value="F:phosphopantetheine binding"/>
    <property type="evidence" value="ECO:0007669"/>
    <property type="project" value="InterPro"/>
</dbReference>
<keyword evidence="2" id="KW-0597">Phosphoprotein</keyword>
<dbReference type="Proteomes" id="UP000594892">
    <property type="component" value="Chromosome 2"/>
</dbReference>
<dbReference type="InterPro" id="IPR016039">
    <property type="entry name" value="Thiolase-like"/>
</dbReference>
<sequence length="770" mass="80526">MTHSHDARQAAGAAALDIAVIGVGARVPGARGPDALWSLLMSGEDGLTTFTPEQLAAELEALGEVDRARYVPRRGVIDGIEAFDAPFFKLSAAEADLLDPQHRVLMEVVWEALEDAQASDCAGASLGLFTTSGLSQYLIRHLLPDPALRERHGELQLLMLNDKDFLATRLAYFLDVHGPAVNLQTGCSSGLVALHYACLSLQRGDCAAAVVGGVSIALPQQSGYVYSENMIGSRDGVCRAFDRDASGTVRGNGACAVVLKPLAAALADGDPVRAVIKGSALNNDGRDKVGFTAPSPRWQAEVIARAYRDCGVALDDIDLVEAHGTGTPLGDPIEARALNQVFGGAGTGRTRYLGALKTQIGHLDTAAGLAGLVKLCLALDHDTIPPTAHFRELNPRIGFGDAPFTINREPVAWPRRERPRCAALSSFGIGGTNAHVVVAEAPNCEPQACDGPQAIVVSARSAASLAALRDAYVQALEAMNEADAAGFAAFAAATRVGRRAFEHRLAISASGPAEAVARLRAAPARAAAPLAAGVRIAAEQMAAVAQRLGVTQHADRPDALAARLAALGIRHDQSAPLRLDVSQGAWRLEWADGASLTSDEPLSTPAGLDLQILLWRAGIALDFRLSAGRRGRPPVAVPTYRFERQRHWIEAARAGEAGAAAPPAAGAPPATLVALEVLLLAQWRGLLGQPALRGIDNVFEQGANSLTVAQCVAQLTSTHALPMQVVDCYDAPSVAGQARMLGERLGLAAGLAQAPAAPLPAAEVEQFNNL</sequence>
<dbReference type="GO" id="GO:0004312">
    <property type="term" value="F:fatty acid synthase activity"/>
    <property type="evidence" value="ECO:0007669"/>
    <property type="project" value="TreeGrafter"/>
</dbReference>
<dbReference type="InterPro" id="IPR018201">
    <property type="entry name" value="Ketoacyl_synth_AS"/>
</dbReference>
<dbReference type="InterPro" id="IPR020841">
    <property type="entry name" value="PKS_Beta-ketoAc_synthase_dom"/>
</dbReference>
<dbReference type="InterPro" id="IPR050091">
    <property type="entry name" value="PKS_NRPS_Biosynth_Enz"/>
</dbReference>
<dbReference type="AlphaFoldDB" id="A0AAQ0BTT9"/>
<proteinExistence type="predicted"/>
<dbReference type="PROSITE" id="PS52004">
    <property type="entry name" value="KS3_2"/>
    <property type="match status" value="1"/>
</dbReference>
<dbReference type="GO" id="GO:0005886">
    <property type="term" value="C:plasma membrane"/>
    <property type="evidence" value="ECO:0007669"/>
    <property type="project" value="TreeGrafter"/>
</dbReference>
<dbReference type="InterPro" id="IPR014031">
    <property type="entry name" value="Ketoacyl_synth_C"/>
</dbReference>
<feature type="domain" description="Ketosynthase family 3 (KS3)" evidence="5">
    <location>
        <begin position="15"/>
        <end position="440"/>
    </location>
</feature>
<dbReference type="PROSITE" id="PS00606">
    <property type="entry name" value="KS3_1"/>
    <property type="match status" value="1"/>
</dbReference>
<dbReference type="SMART" id="SM00825">
    <property type="entry name" value="PKS_KS"/>
    <property type="match status" value="1"/>
</dbReference>
<dbReference type="InterPro" id="IPR009081">
    <property type="entry name" value="PP-bd_ACP"/>
</dbReference>
<evidence type="ECO:0000259" key="5">
    <source>
        <dbReference type="PROSITE" id="PS52004"/>
    </source>
</evidence>
<dbReference type="Gene3D" id="1.10.1240.100">
    <property type="match status" value="1"/>
</dbReference>
<evidence type="ECO:0000313" key="6">
    <source>
        <dbReference type="EMBL" id="QPQ93488.1"/>
    </source>
</evidence>
<evidence type="ECO:0000256" key="2">
    <source>
        <dbReference type="ARBA" id="ARBA00022553"/>
    </source>
</evidence>
<evidence type="ECO:0000313" key="7">
    <source>
        <dbReference type="Proteomes" id="UP000594892"/>
    </source>
</evidence>
<dbReference type="InterPro" id="IPR020806">
    <property type="entry name" value="PKS_PP-bd"/>
</dbReference>
<dbReference type="PANTHER" id="PTHR43775">
    <property type="entry name" value="FATTY ACID SYNTHASE"/>
    <property type="match status" value="1"/>
</dbReference>
<reference evidence="6 7" key="1">
    <citation type="submission" date="2020-12" db="EMBL/GenBank/DDBJ databases">
        <title>FDA dAtabase for Regulatory Grade micrObial Sequences (FDA-ARGOS): Supporting development and validation of Infectious Disease Dx tests.</title>
        <authorList>
            <person name="Minogue T."/>
            <person name="Wolcott M."/>
            <person name="Wasieloski L."/>
            <person name="Aguilar W."/>
            <person name="Moore D."/>
            <person name="Jaissle J."/>
            <person name="Tallon L."/>
            <person name="Sadzewicz L."/>
            <person name="Zhao X."/>
            <person name="Boylan J."/>
            <person name="Ott S."/>
            <person name="Bowen H."/>
            <person name="Vavikolanu K."/>
            <person name="Mehta A."/>
            <person name="Aluvathingal J."/>
            <person name="Nadendla S."/>
            <person name="Yan Y."/>
            <person name="Sichtig H."/>
        </authorList>
    </citation>
    <scope>NUCLEOTIDE SEQUENCE [LARGE SCALE GENOMIC DNA]</scope>
    <source>
        <strain evidence="6 7">FDAARGOS_949</strain>
    </source>
</reference>
<dbReference type="PROSITE" id="PS50075">
    <property type="entry name" value="CARRIER"/>
    <property type="match status" value="1"/>
</dbReference>
<dbReference type="SMART" id="SM00823">
    <property type="entry name" value="PKS_PP"/>
    <property type="match status" value="1"/>
</dbReference>
<dbReference type="GO" id="GO:0004315">
    <property type="term" value="F:3-oxoacyl-[acyl-carrier-protein] synthase activity"/>
    <property type="evidence" value="ECO:0007669"/>
    <property type="project" value="InterPro"/>
</dbReference>
<keyword evidence="3" id="KW-0808">Transferase</keyword>
<dbReference type="InterPro" id="IPR036736">
    <property type="entry name" value="ACP-like_sf"/>
</dbReference>
<dbReference type="Pfam" id="PF00109">
    <property type="entry name" value="ketoacyl-synt"/>
    <property type="match status" value="1"/>
</dbReference>
<evidence type="ECO:0000256" key="3">
    <source>
        <dbReference type="ARBA" id="ARBA00022679"/>
    </source>
</evidence>
<feature type="domain" description="Carrier" evidence="4">
    <location>
        <begin position="670"/>
        <end position="745"/>
    </location>
</feature>
<dbReference type="RefSeq" id="WP_045678912.1">
    <property type="nucleotide sequence ID" value="NZ_CP065601.1"/>
</dbReference>
<organism evidence="6 7">
    <name type="scientific">Burkholderia glumae</name>
    <name type="common">Pseudomonas glumae</name>
    <dbReference type="NCBI Taxonomy" id="337"/>
    <lineage>
        <taxon>Bacteria</taxon>
        <taxon>Pseudomonadati</taxon>
        <taxon>Pseudomonadota</taxon>
        <taxon>Betaproteobacteria</taxon>
        <taxon>Burkholderiales</taxon>
        <taxon>Burkholderiaceae</taxon>
        <taxon>Burkholderia</taxon>
    </lineage>
</organism>
<evidence type="ECO:0000259" key="4">
    <source>
        <dbReference type="PROSITE" id="PS50075"/>
    </source>
</evidence>
<dbReference type="Pfam" id="PF02801">
    <property type="entry name" value="Ketoacyl-synt_C"/>
    <property type="match status" value="1"/>
</dbReference>